<dbReference type="Pfam" id="PF01047">
    <property type="entry name" value="MarR"/>
    <property type="match status" value="1"/>
</dbReference>
<dbReference type="Gene3D" id="1.10.10.10">
    <property type="entry name" value="Winged helix-like DNA-binding domain superfamily/Winged helix DNA-binding domain"/>
    <property type="match status" value="1"/>
</dbReference>
<dbReference type="InterPro" id="IPR000835">
    <property type="entry name" value="HTH_MarR-typ"/>
</dbReference>
<dbReference type="InterPro" id="IPR036390">
    <property type="entry name" value="WH_DNA-bd_sf"/>
</dbReference>
<evidence type="ECO:0000256" key="3">
    <source>
        <dbReference type="ARBA" id="ARBA00023163"/>
    </source>
</evidence>
<dbReference type="EMBL" id="JAUSTY010000003">
    <property type="protein sequence ID" value="MDQ0164908.1"/>
    <property type="molecule type" value="Genomic_DNA"/>
</dbReference>
<dbReference type="PANTHER" id="PTHR42756">
    <property type="entry name" value="TRANSCRIPTIONAL REGULATOR, MARR"/>
    <property type="match status" value="1"/>
</dbReference>
<keyword evidence="2 5" id="KW-0238">DNA-binding</keyword>
<gene>
    <name evidence="5" type="ORF">J2S11_000808</name>
</gene>
<comment type="caution">
    <text evidence="5">The sequence shown here is derived from an EMBL/GenBank/DDBJ whole genome shotgun (WGS) entry which is preliminary data.</text>
</comment>
<dbReference type="RefSeq" id="WP_307391246.1">
    <property type="nucleotide sequence ID" value="NZ_BAAADK010000010.1"/>
</dbReference>
<evidence type="ECO:0000259" key="4">
    <source>
        <dbReference type="PROSITE" id="PS50995"/>
    </source>
</evidence>
<protein>
    <submittedName>
        <fullName evidence="5">DNA-binding MarR family transcriptional regulator</fullName>
    </submittedName>
</protein>
<dbReference type="PANTHER" id="PTHR42756:SF1">
    <property type="entry name" value="TRANSCRIPTIONAL REPRESSOR OF EMRAB OPERON"/>
    <property type="match status" value="1"/>
</dbReference>
<evidence type="ECO:0000256" key="2">
    <source>
        <dbReference type="ARBA" id="ARBA00023125"/>
    </source>
</evidence>
<accession>A0ABT9VV87</accession>
<keyword evidence="6" id="KW-1185">Reference proteome</keyword>
<dbReference type="InterPro" id="IPR036388">
    <property type="entry name" value="WH-like_DNA-bd_sf"/>
</dbReference>
<organism evidence="5 6">
    <name type="scientific">Caldalkalibacillus horti</name>
    <dbReference type="NCBI Taxonomy" id="77523"/>
    <lineage>
        <taxon>Bacteria</taxon>
        <taxon>Bacillati</taxon>
        <taxon>Bacillota</taxon>
        <taxon>Bacilli</taxon>
        <taxon>Bacillales</taxon>
        <taxon>Bacillaceae</taxon>
        <taxon>Caldalkalibacillus</taxon>
    </lineage>
</organism>
<keyword evidence="3" id="KW-0804">Transcription</keyword>
<dbReference type="PROSITE" id="PS50995">
    <property type="entry name" value="HTH_MARR_2"/>
    <property type="match status" value="1"/>
</dbReference>
<dbReference type="SUPFAM" id="SSF46785">
    <property type="entry name" value="Winged helix' DNA-binding domain"/>
    <property type="match status" value="1"/>
</dbReference>
<feature type="domain" description="HTH marR-type" evidence="4">
    <location>
        <begin position="10"/>
        <end position="148"/>
    </location>
</feature>
<reference evidence="5 6" key="1">
    <citation type="submission" date="2023-07" db="EMBL/GenBank/DDBJ databases">
        <title>Genomic Encyclopedia of Type Strains, Phase IV (KMG-IV): sequencing the most valuable type-strain genomes for metagenomic binning, comparative biology and taxonomic classification.</title>
        <authorList>
            <person name="Goeker M."/>
        </authorList>
    </citation>
    <scope>NUCLEOTIDE SEQUENCE [LARGE SCALE GENOMIC DNA]</scope>
    <source>
        <strain evidence="5 6">DSM 12751</strain>
    </source>
</reference>
<evidence type="ECO:0000256" key="1">
    <source>
        <dbReference type="ARBA" id="ARBA00023015"/>
    </source>
</evidence>
<evidence type="ECO:0000313" key="5">
    <source>
        <dbReference type="EMBL" id="MDQ0164908.1"/>
    </source>
</evidence>
<sequence>MNNSEKEDVRKETVDGLIEVFTRFKRQRERELSKHITSRHKRSEETLLKLLYEKSPSEGMKVSELSALMCVTSPFVTQLLTSMEENGLITRENDKNDRRIVRVFLTEQGTQTALDIQKSMYNWFSELALYLGETDSKQLTSLMHKVYHFIETSHEHKKEEQSNKSEKT</sequence>
<dbReference type="GO" id="GO:0003677">
    <property type="term" value="F:DNA binding"/>
    <property type="evidence" value="ECO:0007669"/>
    <property type="project" value="UniProtKB-KW"/>
</dbReference>
<name>A0ABT9VV87_9BACI</name>
<dbReference type="Proteomes" id="UP001235840">
    <property type="component" value="Unassembled WGS sequence"/>
</dbReference>
<dbReference type="PRINTS" id="PR00598">
    <property type="entry name" value="HTHMARR"/>
</dbReference>
<dbReference type="SMART" id="SM00347">
    <property type="entry name" value="HTH_MARR"/>
    <property type="match status" value="1"/>
</dbReference>
<proteinExistence type="predicted"/>
<keyword evidence="1" id="KW-0805">Transcription regulation</keyword>
<evidence type="ECO:0000313" key="6">
    <source>
        <dbReference type="Proteomes" id="UP001235840"/>
    </source>
</evidence>